<gene>
    <name evidence="2" type="ORF">CVU82_01135</name>
</gene>
<evidence type="ECO:0000256" key="1">
    <source>
        <dbReference type="SAM" id="Phobius"/>
    </source>
</evidence>
<keyword evidence="1" id="KW-0472">Membrane</keyword>
<evidence type="ECO:0008006" key="4">
    <source>
        <dbReference type="Google" id="ProtNLM"/>
    </source>
</evidence>
<reference evidence="2 3" key="1">
    <citation type="journal article" date="2017" name="ISME J.">
        <title>Potential for microbial H2 and metal transformations associated with novel bacteria and archaea in deep terrestrial subsurface sediments.</title>
        <authorList>
            <person name="Hernsdorf A.W."/>
            <person name="Amano Y."/>
            <person name="Miyakawa K."/>
            <person name="Ise K."/>
            <person name="Suzuki Y."/>
            <person name="Anantharaman K."/>
            <person name="Probst A."/>
            <person name="Burstein D."/>
            <person name="Thomas B.C."/>
            <person name="Banfield J.F."/>
        </authorList>
    </citation>
    <scope>NUCLEOTIDE SEQUENCE [LARGE SCALE GENOMIC DNA]</scope>
    <source>
        <strain evidence="2">HGW-Falkowbacteria-1</strain>
    </source>
</reference>
<evidence type="ECO:0000313" key="3">
    <source>
        <dbReference type="Proteomes" id="UP000233517"/>
    </source>
</evidence>
<evidence type="ECO:0000313" key="2">
    <source>
        <dbReference type="EMBL" id="PKM91795.1"/>
    </source>
</evidence>
<dbReference type="NCBIfam" id="TIGR02532">
    <property type="entry name" value="IV_pilin_GFxxxE"/>
    <property type="match status" value="1"/>
</dbReference>
<protein>
    <recommendedName>
        <fullName evidence="4">Prepilin-type N-terminal cleavage/methylation domain-containing protein</fullName>
    </recommendedName>
</protein>
<dbReference type="Proteomes" id="UP000233517">
    <property type="component" value="Unassembled WGS sequence"/>
</dbReference>
<feature type="transmembrane region" description="Helical" evidence="1">
    <location>
        <begin position="21"/>
        <end position="45"/>
    </location>
</feature>
<keyword evidence="1" id="KW-1133">Transmembrane helix</keyword>
<keyword evidence="1" id="KW-0812">Transmembrane</keyword>
<organism evidence="2 3">
    <name type="scientific">Candidatus Falkowbacteria bacterium HGW-Falkowbacteria-1</name>
    <dbReference type="NCBI Taxonomy" id="2013768"/>
    <lineage>
        <taxon>Bacteria</taxon>
        <taxon>Candidatus Falkowiibacteriota</taxon>
    </lineage>
</organism>
<name>A0A2N2EAP5_9BACT</name>
<dbReference type="EMBL" id="PHAI01000001">
    <property type="protein sequence ID" value="PKM91795.1"/>
    <property type="molecule type" value="Genomic_DNA"/>
</dbReference>
<comment type="caution">
    <text evidence="2">The sequence shown here is derived from an EMBL/GenBank/DDBJ whole genome shotgun (WGS) entry which is preliminary data.</text>
</comment>
<dbReference type="Pfam" id="PF07963">
    <property type="entry name" value="N_methyl"/>
    <property type="match status" value="1"/>
</dbReference>
<accession>A0A2N2EAP5</accession>
<dbReference type="AlphaFoldDB" id="A0A2N2EAP5"/>
<sequence>MIINWRLFYMIYLYKNKKERAFTLIEILVSISILVFILLSLSSILRSISVNQKELSADSLTLNNVDYFLRIASDNLRQAQKSDGSLCGIAENKFFNTGDAYIDFIKDGECYSFELFDDGGVNRVVMYAGSKGNNYISSRNIDIASLFFEVEDYIEYGQPIVTIFIKAAPVNGLSNYISDQTSVSVGYYE</sequence>
<proteinExistence type="predicted"/>
<dbReference type="InterPro" id="IPR012902">
    <property type="entry name" value="N_methyl_site"/>
</dbReference>